<feature type="region of interest" description="Disordered" evidence="1">
    <location>
        <begin position="35"/>
        <end position="64"/>
    </location>
</feature>
<name>A0AA40AGD0_9PEZI</name>
<feature type="compositionally biased region" description="Basic and acidic residues" evidence="1">
    <location>
        <begin position="49"/>
        <end position="64"/>
    </location>
</feature>
<comment type="caution">
    <text evidence="2">The sequence shown here is derived from an EMBL/GenBank/DDBJ whole genome shotgun (WGS) entry which is preliminary data.</text>
</comment>
<dbReference type="EMBL" id="JAUKUA010000004">
    <property type="protein sequence ID" value="KAK0715375.1"/>
    <property type="molecule type" value="Genomic_DNA"/>
</dbReference>
<reference evidence="2" key="1">
    <citation type="submission" date="2023-06" db="EMBL/GenBank/DDBJ databases">
        <title>Genome-scale phylogeny and comparative genomics of the fungal order Sordariales.</title>
        <authorList>
            <consortium name="Lawrence Berkeley National Laboratory"/>
            <person name="Hensen N."/>
            <person name="Bonometti L."/>
            <person name="Westerberg I."/>
            <person name="Brannstrom I.O."/>
            <person name="Guillou S."/>
            <person name="Cros-Aarteil S."/>
            <person name="Calhoun S."/>
            <person name="Haridas S."/>
            <person name="Kuo A."/>
            <person name="Mondo S."/>
            <person name="Pangilinan J."/>
            <person name="Riley R."/>
            <person name="Labutti K."/>
            <person name="Andreopoulos B."/>
            <person name="Lipzen A."/>
            <person name="Chen C."/>
            <person name="Yanf M."/>
            <person name="Daum C."/>
            <person name="Ng V."/>
            <person name="Clum A."/>
            <person name="Steindorff A."/>
            <person name="Ohm R."/>
            <person name="Martin F."/>
            <person name="Silar P."/>
            <person name="Natvig D."/>
            <person name="Lalanne C."/>
            <person name="Gautier V."/>
            <person name="Ament-Velasquez S.L."/>
            <person name="Kruys A."/>
            <person name="Hutchinson M.I."/>
            <person name="Powell A.J."/>
            <person name="Barry K."/>
            <person name="Miller A.N."/>
            <person name="Grigoriev I.V."/>
            <person name="Debuchy R."/>
            <person name="Gladieux P."/>
            <person name="Thoren M.H."/>
            <person name="Johannesson H."/>
        </authorList>
    </citation>
    <scope>NUCLEOTIDE SEQUENCE</scope>
    <source>
        <strain evidence="2">SMH4607-1</strain>
    </source>
</reference>
<evidence type="ECO:0000313" key="2">
    <source>
        <dbReference type="EMBL" id="KAK0715375.1"/>
    </source>
</evidence>
<proteinExistence type="predicted"/>
<dbReference type="AlphaFoldDB" id="A0AA40AGD0"/>
<evidence type="ECO:0000313" key="3">
    <source>
        <dbReference type="Proteomes" id="UP001172102"/>
    </source>
</evidence>
<sequence length="133" mass="14352">MDGFEDNCSMDSAYVFPKHTAVRAAAPYRRLTRRLAFEDSPKPGRGRSPMREEAGGAHVDKEEAAKARVRSLEANFSITPGSSPLFHDIANVGVTQARAWLAGAVFDSKCGGGVGIKNRVPKFELQQSGSETV</sequence>
<evidence type="ECO:0000256" key="1">
    <source>
        <dbReference type="SAM" id="MobiDB-lite"/>
    </source>
</evidence>
<gene>
    <name evidence="2" type="ORF">B0H67DRAFT_645136</name>
</gene>
<organism evidence="2 3">
    <name type="scientific">Lasiosphaeris hirsuta</name>
    <dbReference type="NCBI Taxonomy" id="260670"/>
    <lineage>
        <taxon>Eukaryota</taxon>
        <taxon>Fungi</taxon>
        <taxon>Dikarya</taxon>
        <taxon>Ascomycota</taxon>
        <taxon>Pezizomycotina</taxon>
        <taxon>Sordariomycetes</taxon>
        <taxon>Sordariomycetidae</taxon>
        <taxon>Sordariales</taxon>
        <taxon>Lasiosphaeriaceae</taxon>
        <taxon>Lasiosphaeris</taxon>
    </lineage>
</organism>
<accession>A0AA40AGD0</accession>
<keyword evidence="3" id="KW-1185">Reference proteome</keyword>
<dbReference type="Proteomes" id="UP001172102">
    <property type="component" value="Unassembled WGS sequence"/>
</dbReference>
<protein>
    <submittedName>
        <fullName evidence="2">Uncharacterized protein</fullName>
    </submittedName>
</protein>